<protein>
    <submittedName>
        <fullName evidence="1">Uncharacterized protein</fullName>
    </submittedName>
</protein>
<dbReference type="Proteomes" id="UP000198891">
    <property type="component" value="Unassembled WGS sequence"/>
</dbReference>
<dbReference type="EMBL" id="FNPZ01000002">
    <property type="protein sequence ID" value="SDZ15983.1"/>
    <property type="molecule type" value="Genomic_DNA"/>
</dbReference>
<proteinExistence type="predicted"/>
<evidence type="ECO:0000313" key="1">
    <source>
        <dbReference type="EMBL" id="SDZ15983.1"/>
    </source>
</evidence>
<keyword evidence="2" id="KW-1185">Reference proteome</keyword>
<gene>
    <name evidence="1" type="ORF">SAMN05216554_2699</name>
</gene>
<dbReference type="STRING" id="381665.SAMN05216554_2699"/>
<organism evidence="1 2">
    <name type="scientific">Herbiconiux ginsengi</name>
    <dbReference type="NCBI Taxonomy" id="381665"/>
    <lineage>
        <taxon>Bacteria</taxon>
        <taxon>Bacillati</taxon>
        <taxon>Actinomycetota</taxon>
        <taxon>Actinomycetes</taxon>
        <taxon>Micrococcales</taxon>
        <taxon>Microbacteriaceae</taxon>
        <taxon>Herbiconiux</taxon>
    </lineage>
</organism>
<evidence type="ECO:0000313" key="2">
    <source>
        <dbReference type="Proteomes" id="UP000198891"/>
    </source>
</evidence>
<dbReference type="AlphaFoldDB" id="A0A1H3QRT1"/>
<reference evidence="1 2" key="1">
    <citation type="submission" date="2016-10" db="EMBL/GenBank/DDBJ databases">
        <authorList>
            <person name="de Groot N.N."/>
        </authorList>
    </citation>
    <scope>NUCLEOTIDE SEQUENCE [LARGE SCALE GENOMIC DNA]</scope>
    <source>
        <strain evidence="1 2">CGMCC 4.3491</strain>
    </source>
</reference>
<accession>A0A1H3QRT1</accession>
<name>A0A1H3QRT1_9MICO</name>
<sequence length="118" mass="12844">MKPSSEVSRHRPTLIVVNQVSVLPSGTAYVASFVEVWEWGIVVRMVGLAEGFVRQVLALRLELRDDRGGRYEWRAATSGGMVLPEEVMLAFGGRVSGSVRELQLVIAASGEVVMSVTV</sequence>